<evidence type="ECO:0000313" key="1">
    <source>
        <dbReference type="EMBL" id="KAJ2974774.1"/>
    </source>
</evidence>
<proteinExistence type="predicted"/>
<keyword evidence="2" id="KW-1185">Reference proteome</keyword>
<dbReference type="EMBL" id="JAPDGR010002659">
    <property type="protein sequence ID" value="KAJ2974774.1"/>
    <property type="molecule type" value="Genomic_DNA"/>
</dbReference>
<organism evidence="1 2">
    <name type="scientific">Xylaria curta</name>
    <dbReference type="NCBI Taxonomy" id="42375"/>
    <lineage>
        <taxon>Eukaryota</taxon>
        <taxon>Fungi</taxon>
        <taxon>Dikarya</taxon>
        <taxon>Ascomycota</taxon>
        <taxon>Pezizomycotina</taxon>
        <taxon>Sordariomycetes</taxon>
        <taxon>Xylariomycetidae</taxon>
        <taxon>Xylariales</taxon>
        <taxon>Xylariaceae</taxon>
        <taxon>Xylaria</taxon>
    </lineage>
</organism>
<name>A0ACC1N6T2_9PEZI</name>
<evidence type="ECO:0000313" key="2">
    <source>
        <dbReference type="Proteomes" id="UP001143856"/>
    </source>
</evidence>
<dbReference type="Proteomes" id="UP001143856">
    <property type="component" value="Unassembled WGS sequence"/>
</dbReference>
<accession>A0ACC1N6T2</accession>
<gene>
    <name evidence="1" type="ORF">NUW58_g8549</name>
</gene>
<protein>
    <submittedName>
        <fullName evidence="1">Uncharacterized protein</fullName>
    </submittedName>
</protein>
<sequence>MSSGGSVVPIWQPESGQDPCPWVVDDHSGVPNMGTRLHMEIKDFYDYVSPHDFEERVRRALVSNLEHLVRKKWRDARVLPFGSFMSGLYLPTADMDIAICSKSFIDGGYPLYDRKKCLFQMKSHLEMYKMAYRNTVEAITRAKVPLLKYTDDHTGLKVDISFEKLDGYKAIATFQKWKEQYPAMPPLVALIKHFLLMRNLNEPVNGGVGGFSVICMVVHLLQMMPEVQSRSMRDEHLGQLFMEFLDYYGNKFNYEKVAIRMDPPGTINKARASTLIYRNLDRLSIIDPNNPENDISGGSSNYCAIKDRFAKAYETLQKTMMQFAQETASPSSSSISGAKKTLLYPLFAGNYSHFQLQRDWLQKLDREGTSEYVPEPVNSADSVQW</sequence>
<reference evidence="1" key="1">
    <citation type="submission" date="2022-10" db="EMBL/GenBank/DDBJ databases">
        <title>Genome Sequence of Xylaria curta.</title>
        <authorList>
            <person name="Buettner E."/>
        </authorList>
    </citation>
    <scope>NUCLEOTIDE SEQUENCE</scope>
    <source>
        <strain evidence="1">Babe10</strain>
    </source>
</reference>
<comment type="caution">
    <text evidence="1">The sequence shown here is derived from an EMBL/GenBank/DDBJ whole genome shotgun (WGS) entry which is preliminary data.</text>
</comment>